<evidence type="ECO:0000313" key="1">
    <source>
        <dbReference type="EMBL" id="KAK7336280.1"/>
    </source>
</evidence>
<dbReference type="EMBL" id="JAYMYQ010000004">
    <property type="protein sequence ID" value="KAK7336280.1"/>
    <property type="molecule type" value="Genomic_DNA"/>
</dbReference>
<name>A0AAN9LHU1_CANGL</name>
<dbReference type="Proteomes" id="UP001367508">
    <property type="component" value="Unassembled WGS sequence"/>
</dbReference>
<accession>A0AAN9LHU1</accession>
<dbReference type="AlphaFoldDB" id="A0AAN9LHU1"/>
<evidence type="ECO:0000313" key="2">
    <source>
        <dbReference type="Proteomes" id="UP001367508"/>
    </source>
</evidence>
<gene>
    <name evidence="1" type="ORF">VNO77_16816</name>
</gene>
<protein>
    <submittedName>
        <fullName evidence="1">Uncharacterized protein</fullName>
    </submittedName>
</protein>
<reference evidence="1 2" key="1">
    <citation type="submission" date="2024-01" db="EMBL/GenBank/DDBJ databases">
        <title>The genomes of 5 underutilized Papilionoideae crops provide insights into root nodulation and disease resistanc.</title>
        <authorList>
            <person name="Jiang F."/>
        </authorList>
    </citation>
    <scope>NUCLEOTIDE SEQUENCE [LARGE SCALE GENOMIC DNA]</scope>
    <source>
        <strain evidence="1">LVBAO_FW01</strain>
        <tissue evidence="1">Leaves</tissue>
    </source>
</reference>
<comment type="caution">
    <text evidence="1">The sequence shown here is derived from an EMBL/GenBank/DDBJ whole genome shotgun (WGS) entry which is preliminary data.</text>
</comment>
<sequence>MFVATAAILIDMKIYQFCANNRKFLNRLFLNAANWLSKITKQIMLVIGHLRFCNGRDRWKLQLPVGEEIDETDHLKLPMGKDINIEFFLESEQLC</sequence>
<keyword evidence="2" id="KW-1185">Reference proteome</keyword>
<proteinExistence type="predicted"/>
<organism evidence="1 2">
    <name type="scientific">Canavalia gladiata</name>
    <name type="common">Sword bean</name>
    <name type="synonym">Dolichos gladiatus</name>
    <dbReference type="NCBI Taxonomy" id="3824"/>
    <lineage>
        <taxon>Eukaryota</taxon>
        <taxon>Viridiplantae</taxon>
        <taxon>Streptophyta</taxon>
        <taxon>Embryophyta</taxon>
        <taxon>Tracheophyta</taxon>
        <taxon>Spermatophyta</taxon>
        <taxon>Magnoliopsida</taxon>
        <taxon>eudicotyledons</taxon>
        <taxon>Gunneridae</taxon>
        <taxon>Pentapetalae</taxon>
        <taxon>rosids</taxon>
        <taxon>fabids</taxon>
        <taxon>Fabales</taxon>
        <taxon>Fabaceae</taxon>
        <taxon>Papilionoideae</taxon>
        <taxon>50 kb inversion clade</taxon>
        <taxon>NPAAA clade</taxon>
        <taxon>indigoferoid/millettioid clade</taxon>
        <taxon>Phaseoleae</taxon>
        <taxon>Canavalia</taxon>
    </lineage>
</organism>